<dbReference type="CDD" id="cd02440">
    <property type="entry name" value="AdoMet_MTases"/>
    <property type="match status" value="1"/>
</dbReference>
<keyword evidence="2" id="KW-0489">Methyltransferase</keyword>
<dbReference type="Pfam" id="PF08241">
    <property type="entry name" value="Methyltransf_11"/>
    <property type="match status" value="1"/>
</dbReference>
<keyword evidence="3" id="KW-1185">Reference proteome</keyword>
<dbReference type="OrthoDB" id="9808140at2"/>
<keyword evidence="2" id="KW-0808">Transferase</keyword>
<dbReference type="STRING" id="334253.SAMN04487943_10789"/>
<dbReference type="GO" id="GO:0032259">
    <property type="term" value="P:methylation"/>
    <property type="evidence" value="ECO:0007669"/>
    <property type="project" value="UniProtKB-KW"/>
</dbReference>
<organism evidence="2 3">
    <name type="scientific">Gracilibacillus orientalis</name>
    <dbReference type="NCBI Taxonomy" id="334253"/>
    <lineage>
        <taxon>Bacteria</taxon>
        <taxon>Bacillati</taxon>
        <taxon>Bacillota</taxon>
        <taxon>Bacilli</taxon>
        <taxon>Bacillales</taxon>
        <taxon>Bacillaceae</taxon>
        <taxon>Gracilibacillus</taxon>
    </lineage>
</organism>
<dbReference type="InterPro" id="IPR029063">
    <property type="entry name" value="SAM-dependent_MTases_sf"/>
</dbReference>
<gene>
    <name evidence="2" type="ORF">SAMN04487943_10789</name>
</gene>
<dbReference type="Gene3D" id="3.40.50.150">
    <property type="entry name" value="Vaccinia Virus protein VP39"/>
    <property type="match status" value="1"/>
</dbReference>
<dbReference type="GO" id="GO:0008757">
    <property type="term" value="F:S-adenosylmethionine-dependent methyltransferase activity"/>
    <property type="evidence" value="ECO:0007669"/>
    <property type="project" value="InterPro"/>
</dbReference>
<dbReference type="PANTHER" id="PTHR43861">
    <property type="entry name" value="TRANS-ACONITATE 2-METHYLTRANSFERASE-RELATED"/>
    <property type="match status" value="1"/>
</dbReference>
<dbReference type="SUPFAM" id="SSF53335">
    <property type="entry name" value="S-adenosyl-L-methionine-dependent methyltransferases"/>
    <property type="match status" value="1"/>
</dbReference>
<dbReference type="Proteomes" id="UP000198565">
    <property type="component" value="Unassembled WGS sequence"/>
</dbReference>
<dbReference type="AlphaFoldDB" id="A0A1I4MUB3"/>
<feature type="domain" description="Methyltransferase type 11" evidence="1">
    <location>
        <begin position="46"/>
        <end position="139"/>
    </location>
</feature>
<dbReference type="EMBL" id="FOTR01000007">
    <property type="protein sequence ID" value="SFM06655.1"/>
    <property type="molecule type" value="Genomic_DNA"/>
</dbReference>
<name>A0A1I4MUB3_9BACI</name>
<sequence length="201" mass="23999">MKKSLKEIHEYWKKNSYPETYRVATDRSIFLLNYIQNYIQGNQRILEIGCNVGRNLYHLFDNDYRQLTGIEISQEAVEQLYKNYPQLAENTDIIHAPAESVLKHMAKDHYDLVFTMAVLEHIHPDSEWLFDHIARVTKSYLITLEAEKYENWRIFPRNYREIFENLGFEQVEESTGESVKLSNYTLRIFKKRNPDTISKNL</sequence>
<protein>
    <submittedName>
        <fullName evidence="2">Methyltransferase domain-containing protein</fullName>
    </submittedName>
</protein>
<dbReference type="PANTHER" id="PTHR43861:SF6">
    <property type="entry name" value="METHYLTRANSFERASE TYPE 11"/>
    <property type="match status" value="1"/>
</dbReference>
<dbReference type="InterPro" id="IPR013216">
    <property type="entry name" value="Methyltransf_11"/>
</dbReference>
<evidence type="ECO:0000313" key="2">
    <source>
        <dbReference type="EMBL" id="SFM06655.1"/>
    </source>
</evidence>
<dbReference type="RefSeq" id="WP_091484170.1">
    <property type="nucleotide sequence ID" value="NZ_FOTR01000007.1"/>
</dbReference>
<accession>A0A1I4MUB3</accession>
<evidence type="ECO:0000313" key="3">
    <source>
        <dbReference type="Proteomes" id="UP000198565"/>
    </source>
</evidence>
<proteinExistence type="predicted"/>
<evidence type="ECO:0000259" key="1">
    <source>
        <dbReference type="Pfam" id="PF08241"/>
    </source>
</evidence>
<reference evidence="3" key="1">
    <citation type="submission" date="2016-10" db="EMBL/GenBank/DDBJ databases">
        <authorList>
            <person name="Varghese N."/>
            <person name="Submissions S."/>
        </authorList>
    </citation>
    <scope>NUCLEOTIDE SEQUENCE [LARGE SCALE GENOMIC DNA]</scope>
    <source>
        <strain evidence="3">CGMCC 1.4250</strain>
    </source>
</reference>